<dbReference type="PANTHER" id="PTHR42852">
    <property type="entry name" value="THIOL:DISULFIDE INTERCHANGE PROTEIN DSBE"/>
    <property type="match status" value="1"/>
</dbReference>
<keyword evidence="6" id="KW-1185">Reference proteome</keyword>
<gene>
    <name evidence="5" type="ORF">Y10_32910</name>
</gene>
<evidence type="ECO:0000256" key="1">
    <source>
        <dbReference type="ARBA" id="ARBA00023284"/>
    </source>
</evidence>
<evidence type="ECO:0000313" key="6">
    <source>
        <dbReference type="Proteomes" id="UP001143543"/>
    </source>
</evidence>
<feature type="chain" id="PRO_5045750587" description="Thioredoxin domain-containing protein" evidence="3">
    <location>
        <begin position="21"/>
        <end position="196"/>
    </location>
</feature>
<dbReference type="Pfam" id="PF00578">
    <property type="entry name" value="AhpC-TSA"/>
    <property type="match status" value="1"/>
</dbReference>
<dbReference type="InterPro" id="IPR036249">
    <property type="entry name" value="Thioredoxin-like_sf"/>
</dbReference>
<keyword evidence="1" id="KW-0676">Redox-active center</keyword>
<organism evidence="5 6">
    <name type="scientific">Neptunitalea lumnitzerae</name>
    <dbReference type="NCBI Taxonomy" id="2965509"/>
    <lineage>
        <taxon>Bacteria</taxon>
        <taxon>Pseudomonadati</taxon>
        <taxon>Bacteroidota</taxon>
        <taxon>Flavobacteriia</taxon>
        <taxon>Flavobacteriales</taxon>
        <taxon>Flavobacteriaceae</taxon>
        <taxon>Neptunitalea</taxon>
    </lineage>
</organism>
<proteinExistence type="predicted"/>
<dbReference type="Gene3D" id="3.40.30.10">
    <property type="entry name" value="Glutaredoxin"/>
    <property type="match status" value="1"/>
</dbReference>
<accession>A0ABQ5MND9</accession>
<dbReference type="InterPro" id="IPR000866">
    <property type="entry name" value="AhpC/TSA"/>
</dbReference>
<feature type="compositionally biased region" description="Basic and acidic residues" evidence="2">
    <location>
        <begin position="24"/>
        <end position="45"/>
    </location>
</feature>
<dbReference type="InterPro" id="IPR017937">
    <property type="entry name" value="Thioredoxin_CS"/>
</dbReference>
<reference evidence="5" key="1">
    <citation type="submission" date="2022-07" db="EMBL/GenBank/DDBJ databases">
        <title>Taxonomy of Novel Oxalotrophic and Methylotrophic Bacteria.</title>
        <authorList>
            <person name="Sahin N."/>
            <person name="Tani A."/>
        </authorList>
    </citation>
    <scope>NUCLEOTIDE SEQUENCE</scope>
    <source>
        <strain evidence="5">Y10</strain>
    </source>
</reference>
<sequence>MIKKIRSITFLMLLTLGAFSCDSKPEHKEKDNKTASEITETKPEESTDLPKLINSGDKEIRVMNFSELQKEVLSVNDDKTYVINFWATWCGPCVKELPHFEELNAKYAVDNVEVILVSLDFPNKVETQLLPFLAKKDIQSKVVFLNDTHMNEWIPKVSKDWSGAIPATLIYNKDKRAFYEQSFTFLELEETVKNYF</sequence>
<feature type="region of interest" description="Disordered" evidence="2">
    <location>
        <begin position="24"/>
        <end position="51"/>
    </location>
</feature>
<dbReference type="EMBL" id="BRVO01000005">
    <property type="protein sequence ID" value="GLB50923.1"/>
    <property type="molecule type" value="Genomic_DNA"/>
</dbReference>
<keyword evidence="3" id="KW-0732">Signal</keyword>
<evidence type="ECO:0000313" key="5">
    <source>
        <dbReference type="EMBL" id="GLB50923.1"/>
    </source>
</evidence>
<dbReference type="InterPro" id="IPR050553">
    <property type="entry name" value="Thioredoxin_ResA/DsbE_sf"/>
</dbReference>
<dbReference type="SUPFAM" id="SSF52833">
    <property type="entry name" value="Thioredoxin-like"/>
    <property type="match status" value="1"/>
</dbReference>
<dbReference type="RefSeq" id="WP_281766558.1">
    <property type="nucleotide sequence ID" value="NZ_BRVO01000005.1"/>
</dbReference>
<protein>
    <recommendedName>
        <fullName evidence="4">Thioredoxin domain-containing protein</fullName>
    </recommendedName>
</protein>
<dbReference type="Proteomes" id="UP001143543">
    <property type="component" value="Unassembled WGS sequence"/>
</dbReference>
<feature type="domain" description="Thioredoxin" evidence="4">
    <location>
        <begin position="38"/>
        <end position="196"/>
    </location>
</feature>
<evidence type="ECO:0000259" key="4">
    <source>
        <dbReference type="PROSITE" id="PS51352"/>
    </source>
</evidence>
<dbReference type="PROSITE" id="PS51352">
    <property type="entry name" value="THIOREDOXIN_2"/>
    <property type="match status" value="1"/>
</dbReference>
<dbReference type="PROSITE" id="PS51257">
    <property type="entry name" value="PROKAR_LIPOPROTEIN"/>
    <property type="match status" value="1"/>
</dbReference>
<comment type="caution">
    <text evidence="5">The sequence shown here is derived from an EMBL/GenBank/DDBJ whole genome shotgun (WGS) entry which is preliminary data.</text>
</comment>
<dbReference type="InterPro" id="IPR013766">
    <property type="entry name" value="Thioredoxin_domain"/>
</dbReference>
<evidence type="ECO:0000256" key="2">
    <source>
        <dbReference type="SAM" id="MobiDB-lite"/>
    </source>
</evidence>
<dbReference type="PROSITE" id="PS00194">
    <property type="entry name" value="THIOREDOXIN_1"/>
    <property type="match status" value="1"/>
</dbReference>
<dbReference type="CDD" id="cd02966">
    <property type="entry name" value="TlpA_like_family"/>
    <property type="match status" value="1"/>
</dbReference>
<evidence type="ECO:0000256" key="3">
    <source>
        <dbReference type="SAM" id="SignalP"/>
    </source>
</evidence>
<dbReference type="PANTHER" id="PTHR42852:SF13">
    <property type="entry name" value="PROTEIN DIPZ"/>
    <property type="match status" value="1"/>
</dbReference>
<feature type="signal peptide" evidence="3">
    <location>
        <begin position="1"/>
        <end position="20"/>
    </location>
</feature>
<name>A0ABQ5MND9_9FLAO</name>